<keyword evidence="3" id="KW-0597">Phosphoprotein</keyword>
<dbReference type="InterPro" id="IPR036097">
    <property type="entry name" value="HisK_dim/P_sf"/>
</dbReference>
<dbReference type="SMART" id="SM00388">
    <property type="entry name" value="HisKA"/>
    <property type="match status" value="1"/>
</dbReference>
<evidence type="ECO:0000256" key="4">
    <source>
        <dbReference type="ARBA" id="ARBA00022679"/>
    </source>
</evidence>
<dbReference type="InterPro" id="IPR036890">
    <property type="entry name" value="HATPase_C_sf"/>
</dbReference>
<dbReference type="PRINTS" id="PR00344">
    <property type="entry name" value="BCTRLSENSOR"/>
</dbReference>
<evidence type="ECO:0000256" key="6">
    <source>
        <dbReference type="ARBA" id="ARBA00022777"/>
    </source>
</evidence>
<dbReference type="CDD" id="cd00075">
    <property type="entry name" value="HATPase"/>
    <property type="match status" value="1"/>
</dbReference>
<comment type="caution">
    <text evidence="10">The sequence shown here is derived from an EMBL/GenBank/DDBJ whole genome shotgun (WGS) entry which is preliminary data.</text>
</comment>
<keyword evidence="11" id="KW-1185">Reference proteome</keyword>
<comment type="catalytic activity">
    <reaction evidence="1">
        <text>ATP + protein L-histidine = ADP + protein N-phospho-L-histidine.</text>
        <dbReference type="EC" id="2.7.13.3"/>
    </reaction>
</comment>
<proteinExistence type="predicted"/>
<dbReference type="Gene3D" id="1.10.287.130">
    <property type="match status" value="1"/>
</dbReference>
<dbReference type="EMBL" id="AAPJ01000001">
    <property type="protein sequence ID" value="EAS51560.1"/>
    <property type="molecule type" value="Genomic_DNA"/>
</dbReference>
<dbReference type="InterPro" id="IPR003661">
    <property type="entry name" value="HisK_dim/P_dom"/>
</dbReference>
<keyword evidence="8" id="KW-0902">Two-component regulatory system</keyword>
<gene>
    <name evidence="10" type="ORF">SI859A1_02376</name>
</gene>
<dbReference type="EC" id="2.7.13.3" evidence="2"/>
<evidence type="ECO:0000256" key="3">
    <source>
        <dbReference type="ARBA" id="ARBA00022553"/>
    </source>
</evidence>
<dbReference type="InterPro" id="IPR003018">
    <property type="entry name" value="GAF"/>
</dbReference>
<keyword evidence="5" id="KW-0547">Nucleotide-binding</keyword>
<dbReference type="PANTHER" id="PTHR42878">
    <property type="entry name" value="TWO-COMPONENT HISTIDINE KINASE"/>
    <property type="match status" value="1"/>
</dbReference>
<evidence type="ECO:0000313" key="11">
    <source>
        <dbReference type="Proteomes" id="UP000000321"/>
    </source>
</evidence>
<dbReference type="HOGENOM" id="CLU_000445_114_44_5"/>
<evidence type="ECO:0000313" key="10">
    <source>
        <dbReference type="EMBL" id="EAS51560.1"/>
    </source>
</evidence>
<protein>
    <recommendedName>
        <fullName evidence="2">histidine kinase</fullName>
        <ecNumber evidence="2">2.7.13.3</ecNumber>
    </recommendedName>
</protein>
<dbReference type="InterPro" id="IPR029016">
    <property type="entry name" value="GAF-like_dom_sf"/>
</dbReference>
<dbReference type="SUPFAM" id="SSF55874">
    <property type="entry name" value="ATPase domain of HSP90 chaperone/DNA topoisomerase II/histidine kinase"/>
    <property type="match status" value="1"/>
</dbReference>
<feature type="domain" description="Histidine kinase" evidence="9">
    <location>
        <begin position="180"/>
        <end position="390"/>
    </location>
</feature>
<evidence type="ECO:0000256" key="7">
    <source>
        <dbReference type="ARBA" id="ARBA00022840"/>
    </source>
</evidence>
<dbReference type="GO" id="GO:0030295">
    <property type="term" value="F:protein kinase activator activity"/>
    <property type="evidence" value="ECO:0007669"/>
    <property type="project" value="TreeGrafter"/>
</dbReference>
<dbReference type="InterPro" id="IPR004358">
    <property type="entry name" value="Sig_transdc_His_kin-like_C"/>
</dbReference>
<dbReference type="GO" id="GO:0005524">
    <property type="term" value="F:ATP binding"/>
    <property type="evidence" value="ECO:0007669"/>
    <property type="project" value="UniProtKB-KW"/>
</dbReference>
<keyword evidence="6 10" id="KW-0418">Kinase</keyword>
<keyword evidence="4" id="KW-0808">Transferase</keyword>
<dbReference type="SMART" id="SM00065">
    <property type="entry name" value="GAF"/>
    <property type="match status" value="1"/>
</dbReference>
<evidence type="ECO:0000256" key="5">
    <source>
        <dbReference type="ARBA" id="ARBA00022741"/>
    </source>
</evidence>
<dbReference type="PANTHER" id="PTHR42878:SF7">
    <property type="entry name" value="SENSOR HISTIDINE KINASE GLRK"/>
    <property type="match status" value="1"/>
</dbReference>
<dbReference type="Proteomes" id="UP000000321">
    <property type="component" value="Unassembled WGS sequence"/>
</dbReference>
<dbReference type="Pfam" id="PF01590">
    <property type="entry name" value="GAF"/>
    <property type="match status" value="1"/>
</dbReference>
<dbReference type="Pfam" id="PF02518">
    <property type="entry name" value="HATPase_c"/>
    <property type="match status" value="1"/>
</dbReference>
<dbReference type="GO" id="GO:0000155">
    <property type="term" value="F:phosphorelay sensor kinase activity"/>
    <property type="evidence" value="ECO:0007669"/>
    <property type="project" value="InterPro"/>
</dbReference>
<evidence type="ECO:0000256" key="2">
    <source>
        <dbReference type="ARBA" id="ARBA00012438"/>
    </source>
</evidence>
<dbReference type="Gene3D" id="3.30.450.40">
    <property type="match status" value="1"/>
</dbReference>
<dbReference type="CDD" id="cd00082">
    <property type="entry name" value="HisKA"/>
    <property type="match status" value="1"/>
</dbReference>
<accession>Q1YM21</accession>
<dbReference type="InterPro" id="IPR005467">
    <property type="entry name" value="His_kinase_dom"/>
</dbReference>
<dbReference type="GO" id="GO:0007234">
    <property type="term" value="P:osmosensory signaling via phosphorelay pathway"/>
    <property type="evidence" value="ECO:0007669"/>
    <property type="project" value="TreeGrafter"/>
</dbReference>
<keyword evidence="7" id="KW-0067">ATP-binding</keyword>
<dbReference type="SUPFAM" id="SSF47384">
    <property type="entry name" value="Homodimeric domain of signal transducing histidine kinase"/>
    <property type="match status" value="1"/>
</dbReference>
<dbReference type="SUPFAM" id="SSF55781">
    <property type="entry name" value="GAF domain-like"/>
    <property type="match status" value="1"/>
</dbReference>
<name>Q1YM21_AURMS</name>
<dbReference type="Pfam" id="PF00512">
    <property type="entry name" value="HisKA"/>
    <property type="match status" value="1"/>
</dbReference>
<dbReference type="GO" id="GO:0000156">
    <property type="term" value="F:phosphorelay response regulator activity"/>
    <property type="evidence" value="ECO:0007669"/>
    <property type="project" value="TreeGrafter"/>
</dbReference>
<dbReference type="RefSeq" id="WP_009210198.1">
    <property type="nucleotide sequence ID" value="NZ_BBWP01000001.1"/>
</dbReference>
<evidence type="ECO:0000259" key="9">
    <source>
        <dbReference type="PROSITE" id="PS50109"/>
    </source>
</evidence>
<dbReference type="InterPro" id="IPR003594">
    <property type="entry name" value="HATPase_dom"/>
</dbReference>
<dbReference type="AlphaFoldDB" id="Q1YM21"/>
<reference evidence="10 11" key="1">
    <citation type="journal article" date="2008" name="Appl. Environ. Microbiol.">
        <title>Genomic insights into Mn(II) oxidation by the marine alphaproteobacterium Aurantimonas sp. strain SI85-9A1.</title>
        <authorList>
            <person name="Dick G.J."/>
            <person name="Podell S."/>
            <person name="Johnson H.A."/>
            <person name="Rivera-Espinoza Y."/>
            <person name="Bernier-Latmani R."/>
            <person name="McCarthy J.K."/>
            <person name="Torpey J.W."/>
            <person name="Clement B.G."/>
            <person name="Gaasterland T."/>
            <person name="Tebo B.M."/>
        </authorList>
    </citation>
    <scope>NUCLEOTIDE SEQUENCE [LARGE SCALE GENOMIC DNA]</scope>
    <source>
        <strain evidence="10 11">SI85-9A1</strain>
    </source>
</reference>
<evidence type="ECO:0000256" key="1">
    <source>
        <dbReference type="ARBA" id="ARBA00000085"/>
    </source>
</evidence>
<dbReference type="BioCyc" id="AURANTIMONAS:SI859A1_02376-MONOMER"/>
<evidence type="ECO:0000256" key="8">
    <source>
        <dbReference type="ARBA" id="ARBA00023012"/>
    </source>
</evidence>
<dbReference type="Gene3D" id="3.30.565.10">
    <property type="entry name" value="Histidine kinase-like ATPase, C-terminal domain"/>
    <property type="match status" value="1"/>
</dbReference>
<organism evidence="10 11">
    <name type="scientific">Aurantimonas manganoxydans (strain ATCC BAA-1229 / DSM 21871 / SI85-9A1)</name>
    <dbReference type="NCBI Taxonomy" id="287752"/>
    <lineage>
        <taxon>Bacteria</taxon>
        <taxon>Pseudomonadati</taxon>
        <taxon>Pseudomonadota</taxon>
        <taxon>Alphaproteobacteria</taxon>
        <taxon>Hyphomicrobiales</taxon>
        <taxon>Aurantimonadaceae</taxon>
        <taxon>Aurantimonas</taxon>
    </lineage>
</organism>
<dbReference type="OrthoDB" id="341208at2"/>
<dbReference type="SMART" id="SM00387">
    <property type="entry name" value="HATPase_c"/>
    <property type="match status" value="1"/>
</dbReference>
<sequence>MQTDLQFDIDAIGRIPSVPTILNVLARVTGMRFVAVARVTGERWVTCSSLDRIGFGLTPGDELQVETTICHEIEQSHQPVIIDDVETDGAYCNHPTPQMYGFRSYISVPIIRADGGFFGTLCAIDPLPATLKDETIVGTFTLFADLIASHLDDQEKLAASEAELASARHVADLREQFIAVLGHDLRNPLASIDAGVSMLAKRPLDERARNIVGLMRGSVVRMGGIIDNVLDLARSRLGGGLSLSRDADVPIEETLRQVVDELRSIRPDARVEVDLTIDRPVPCDRSRVGQLLSNLLGNALTHGAEDRPIMVEARTDDGGFELSVRNHGTPIPDAAMASLFQPFFRADTRPSQQGLGLGLYIAAQIAEAHGGTLDAASTRDETRFTFRMPI</sequence>
<dbReference type="PROSITE" id="PS50109">
    <property type="entry name" value="HIS_KIN"/>
    <property type="match status" value="1"/>
</dbReference>
<dbReference type="InterPro" id="IPR050351">
    <property type="entry name" value="BphY/WalK/GraS-like"/>
</dbReference>